<dbReference type="InterPro" id="IPR007563">
    <property type="entry name" value="DUF554"/>
</dbReference>
<keyword evidence="1" id="KW-0812">Transmembrane</keyword>
<evidence type="ECO:0000256" key="1">
    <source>
        <dbReference type="SAM" id="Phobius"/>
    </source>
</evidence>
<keyword evidence="1" id="KW-1133">Transmembrane helix</keyword>
<dbReference type="AlphaFoldDB" id="A0A1Y0IU00"/>
<evidence type="ECO:0000313" key="3">
    <source>
        <dbReference type="Proteomes" id="UP000195437"/>
    </source>
</evidence>
<feature type="transmembrane region" description="Helical" evidence="1">
    <location>
        <begin position="133"/>
        <end position="156"/>
    </location>
</feature>
<organism evidence="2 3">
    <name type="scientific">Tumebacillus avium</name>
    <dbReference type="NCBI Taxonomy" id="1903704"/>
    <lineage>
        <taxon>Bacteria</taxon>
        <taxon>Bacillati</taxon>
        <taxon>Bacillota</taxon>
        <taxon>Bacilli</taxon>
        <taxon>Bacillales</taxon>
        <taxon>Alicyclobacillaceae</taxon>
        <taxon>Tumebacillus</taxon>
    </lineage>
</organism>
<dbReference type="Proteomes" id="UP000195437">
    <property type="component" value="Chromosome"/>
</dbReference>
<dbReference type="PANTHER" id="PTHR36111:SF2">
    <property type="entry name" value="INNER MEMBRANE PROTEIN"/>
    <property type="match status" value="1"/>
</dbReference>
<feature type="transmembrane region" description="Helical" evidence="1">
    <location>
        <begin position="212"/>
        <end position="232"/>
    </location>
</feature>
<dbReference type="OrthoDB" id="9797976at2"/>
<keyword evidence="3" id="KW-1185">Reference proteome</keyword>
<dbReference type="EMBL" id="CP021434">
    <property type="protein sequence ID" value="ARU63820.1"/>
    <property type="molecule type" value="Genomic_DNA"/>
</dbReference>
<dbReference type="PANTHER" id="PTHR36111">
    <property type="entry name" value="INNER MEMBRANE PROTEIN-RELATED"/>
    <property type="match status" value="1"/>
</dbReference>
<feature type="transmembrane region" description="Helical" evidence="1">
    <location>
        <begin position="185"/>
        <end position="205"/>
    </location>
</feature>
<dbReference type="Pfam" id="PF04474">
    <property type="entry name" value="DUF554"/>
    <property type="match status" value="1"/>
</dbReference>
<proteinExistence type="predicted"/>
<feature type="transmembrane region" description="Helical" evidence="1">
    <location>
        <begin position="6"/>
        <end position="24"/>
    </location>
</feature>
<reference evidence="3" key="1">
    <citation type="submission" date="2017-05" db="EMBL/GenBank/DDBJ databases">
        <authorList>
            <person name="Sung H."/>
        </authorList>
    </citation>
    <scope>NUCLEOTIDE SEQUENCE [LARGE SCALE GENOMIC DNA]</scope>
    <source>
        <strain evidence="3">AR23208</strain>
    </source>
</reference>
<protein>
    <recommendedName>
        <fullName evidence="4">DUF554 domain-containing protein</fullName>
    </recommendedName>
</protein>
<dbReference type="KEGG" id="tum:CBW65_07090"/>
<feature type="transmembrane region" description="Helical" evidence="1">
    <location>
        <begin position="36"/>
        <end position="53"/>
    </location>
</feature>
<feature type="transmembrane region" description="Helical" evidence="1">
    <location>
        <begin position="59"/>
        <end position="80"/>
    </location>
</feature>
<feature type="transmembrane region" description="Helical" evidence="1">
    <location>
        <begin position="101"/>
        <end position="121"/>
    </location>
</feature>
<evidence type="ECO:0008006" key="4">
    <source>
        <dbReference type="Google" id="ProtNLM"/>
    </source>
</evidence>
<sequence>MLGTVVNAIAILIGVAIGGLMSRIPDRMKVTILQGLGLAVFVIGLSMVVGVATAEGYDFFIVIASLVFGGIIGELLDIEGKLNSLGKWIEGKMSRFGQGKIAEAFVFSSLVYCVGAMAIVGSLESGLEGSHKILYTKAMLDGFSAIFFTSAMGIGVGLSAIPVFLYQGAIALTAVWLAGYLSDPVITVMSATGGILIMGISLNVMEIKKVNVGNLLPAIFVAAIIKVILIPYGF</sequence>
<evidence type="ECO:0000313" key="2">
    <source>
        <dbReference type="EMBL" id="ARU63820.1"/>
    </source>
</evidence>
<name>A0A1Y0IU00_9BACL</name>
<keyword evidence="1" id="KW-0472">Membrane</keyword>
<gene>
    <name evidence="2" type="ORF">CBW65_07090</name>
</gene>
<accession>A0A1Y0IU00</accession>